<name>A0AAI8VBI7_9PEZI</name>
<protein>
    <submittedName>
        <fullName evidence="1">Uu.00g047430.m01.CDS01</fullName>
    </submittedName>
</protein>
<dbReference type="GO" id="GO:0009187">
    <property type="term" value="P:cyclic nucleotide metabolic process"/>
    <property type="evidence" value="ECO:0007669"/>
    <property type="project" value="TreeGrafter"/>
</dbReference>
<evidence type="ECO:0000313" key="1">
    <source>
        <dbReference type="EMBL" id="CAJ2501890.1"/>
    </source>
</evidence>
<dbReference type="Pfam" id="PF07823">
    <property type="entry name" value="CPDase"/>
    <property type="match status" value="1"/>
</dbReference>
<evidence type="ECO:0000313" key="2">
    <source>
        <dbReference type="Proteomes" id="UP001295740"/>
    </source>
</evidence>
<keyword evidence="2" id="KW-1185">Reference proteome</keyword>
<dbReference type="Proteomes" id="UP001295740">
    <property type="component" value="Unassembled WGS sequence"/>
</dbReference>
<reference evidence="1" key="1">
    <citation type="submission" date="2023-10" db="EMBL/GenBank/DDBJ databases">
        <authorList>
            <person name="Hackl T."/>
        </authorList>
    </citation>
    <scope>NUCLEOTIDE SEQUENCE</scope>
</reference>
<comment type="caution">
    <text evidence="1">The sequence shown here is derived from an EMBL/GenBank/DDBJ whole genome shotgun (WGS) entry which is preliminary data.</text>
</comment>
<dbReference type="PANTHER" id="PTHR28141:SF1">
    <property type="entry name" value="2',3'-CYCLIC-NUCLEOTIDE 3'-PHOSPHODIESTERASE"/>
    <property type="match status" value="1"/>
</dbReference>
<dbReference type="EMBL" id="CAUWAG010000003">
    <property type="protein sequence ID" value="CAJ2501890.1"/>
    <property type="molecule type" value="Genomic_DNA"/>
</dbReference>
<dbReference type="PANTHER" id="PTHR28141">
    <property type="entry name" value="2',3'-CYCLIC-NUCLEOTIDE 3'-PHOSPHODIESTERASE"/>
    <property type="match status" value="1"/>
</dbReference>
<gene>
    <name evidence="1" type="ORF">KHLLAP_LOCUS2358</name>
</gene>
<dbReference type="InterPro" id="IPR012386">
    <property type="entry name" value="Cyclic-nucl_3Pdiesterase"/>
</dbReference>
<accession>A0AAI8VBI7</accession>
<organism evidence="1 2">
    <name type="scientific">Anthostomella pinea</name>
    <dbReference type="NCBI Taxonomy" id="933095"/>
    <lineage>
        <taxon>Eukaryota</taxon>
        <taxon>Fungi</taxon>
        <taxon>Dikarya</taxon>
        <taxon>Ascomycota</taxon>
        <taxon>Pezizomycotina</taxon>
        <taxon>Sordariomycetes</taxon>
        <taxon>Xylariomycetidae</taxon>
        <taxon>Xylariales</taxon>
        <taxon>Xylariaceae</taxon>
        <taxon>Anthostomella</taxon>
    </lineage>
</organism>
<sequence length="172" mass="18963">MPGSSLWLVPPPSHPLRDILSTLINMTLPARFPELTRVSFSPHVTLTSNVPPSRYGDKPLDWLDAVPWPSADEVRVCFGDVRTEDVFFRRCYVKVGFEGVKKVAGIGRAGDASIDDHTLQEIRDVVREAGVRLDGLGSGDREGFGGWEGGEVWLVPTDRPVEGWKPIAVKTL</sequence>
<proteinExistence type="predicted"/>
<dbReference type="GO" id="GO:0004113">
    <property type="term" value="F:2',3'-cyclic-nucleotide 3'-phosphodiesterase activity"/>
    <property type="evidence" value="ECO:0007669"/>
    <property type="project" value="TreeGrafter"/>
</dbReference>
<dbReference type="Gene3D" id="3.90.1140.10">
    <property type="entry name" value="Cyclic phosphodiesterase"/>
    <property type="match status" value="1"/>
</dbReference>
<dbReference type="AlphaFoldDB" id="A0AAI8VBI7"/>